<evidence type="ECO:0000256" key="1">
    <source>
        <dbReference type="ARBA" id="ARBA00001961"/>
    </source>
</evidence>
<organism evidence="8">
    <name type="scientific">Arion vulgaris</name>
    <dbReference type="NCBI Taxonomy" id="1028688"/>
    <lineage>
        <taxon>Eukaryota</taxon>
        <taxon>Metazoa</taxon>
        <taxon>Spiralia</taxon>
        <taxon>Lophotrochozoa</taxon>
        <taxon>Mollusca</taxon>
        <taxon>Gastropoda</taxon>
        <taxon>Heterobranchia</taxon>
        <taxon>Euthyneura</taxon>
        <taxon>Panpulmonata</taxon>
        <taxon>Eupulmonata</taxon>
        <taxon>Stylommatophora</taxon>
        <taxon>Helicina</taxon>
        <taxon>Arionoidea</taxon>
        <taxon>Arionidae</taxon>
        <taxon>Arion</taxon>
    </lineage>
</organism>
<dbReference type="Gene3D" id="2.60.120.620">
    <property type="entry name" value="q2cbj1_9rhob like domain"/>
    <property type="match status" value="1"/>
</dbReference>
<reference evidence="8" key="1">
    <citation type="submission" date="2014-12" db="EMBL/GenBank/DDBJ databases">
        <title>Insight into the proteome of Arion vulgaris.</title>
        <authorList>
            <person name="Aradska J."/>
            <person name="Bulat T."/>
            <person name="Smidak R."/>
            <person name="Sarate P."/>
            <person name="Gangsoo J."/>
            <person name="Sialana F."/>
            <person name="Bilban M."/>
            <person name="Lubec G."/>
        </authorList>
    </citation>
    <scope>NUCLEOTIDE SEQUENCE</scope>
    <source>
        <tissue evidence="8">Skin</tissue>
    </source>
</reference>
<dbReference type="InterPro" id="IPR045054">
    <property type="entry name" value="P4HA-like"/>
</dbReference>
<evidence type="ECO:0000256" key="6">
    <source>
        <dbReference type="ARBA" id="ARBA00023004"/>
    </source>
</evidence>
<accession>A0A0B7BPV4</accession>
<keyword evidence="2" id="KW-0479">Metal-binding</keyword>
<dbReference type="GO" id="GO:0005783">
    <property type="term" value="C:endoplasmic reticulum"/>
    <property type="evidence" value="ECO:0007669"/>
    <property type="project" value="TreeGrafter"/>
</dbReference>
<evidence type="ECO:0000256" key="5">
    <source>
        <dbReference type="ARBA" id="ARBA00023002"/>
    </source>
</evidence>
<dbReference type="GO" id="GO:0005506">
    <property type="term" value="F:iron ion binding"/>
    <property type="evidence" value="ECO:0007669"/>
    <property type="project" value="InterPro"/>
</dbReference>
<dbReference type="PANTHER" id="PTHR10869">
    <property type="entry name" value="PROLYL 4-HYDROXYLASE ALPHA SUBUNIT"/>
    <property type="match status" value="1"/>
</dbReference>
<evidence type="ECO:0000256" key="3">
    <source>
        <dbReference type="ARBA" id="ARBA00022896"/>
    </source>
</evidence>
<evidence type="ECO:0000256" key="2">
    <source>
        <dbReference type="ARBA" id="ARBA00022723"/>
    </source>
</evidence>
<dbReference type="PROSITE" id="PS51471">
    <property type="entry name" value="FE2OG_OXY"/>
    <property type="match status" value="1"/>
</dbReference>
<feature type="domain" description="Fe2OG dioxygenase" evidence="7">
    <location>
        <begin position="27"/>
        <end position="139"/>
    </location>
</feature>
<dbReference type="InterPro" id="IPR006620">
    <property type="entry name" value="Pro_4_hyd_alph"/>
</dbReference>
<dbReference type="InterPro" id="IPR044862">
    <property type="entry name" value="Pro_4_hyd_alph_FE2OG_OXY"/>
</dbReference>
<comment type="cofactor">
    <cofactor evidence="1">
        <name>L-ascorbate</name>
        <dbReference type="ChEBI" id="CHEBI:38290"/>
    </cofactor>
</comment>
<dbReference type="GO" id="GO:0031418">
    <property type="term" value="F:L-ascorbic acid binding"/>
    <property type="evidence" value="ECO:0007669"/>
    <property type="project" value="UniProtKB-KW"/>
</dbReference>
<keyword evidence="4" id="KW-0223">Dioxygenase</keyword>
<dbReference type="PANTHER" id="PTHR10869:SF244">
    <property type="entry name" value="PROLYL 4-HYDROXYLASE SUBUNIT ALPHA-2"/>
    <property type="match status" value="1"/>
</dbReference>
<dbReference type="Pfam" id="PF13640">
    <property type="entry name" value="2OG-FeII_Oxy_3"/>
    <property type="match status" value="1"/>
</dbReference>
<gene>
    <name evidence="8" type="primary">ORF200603</name>
</gene>
<keyword evidence="6" id="KW-0408">Iron</keyword>
<dbReference type="InterPro" id="IPR005123">
    <property type="entry name" value="Oxoglu/Fe-dep_dioxygenase_dom"/>
</dbReference>
<dbReference type="AlphaFoldDB" id="A0A0B7BPV4"/>
<dbReference type="EMBL" id="HACG01047521">
    <property type="protein sequence ID" value="CEK94386.1"/>
    <property type="molecule type" value="Transcribed_RNA"/>
</dbReference>
<evidence type="ECO:0000259" key="7">
    <source>
        <dbReference type="PROSITE" id="PS51471"/>
    </source>
</evidence>
<evidence type="ECO:0000313" key="8">
    <source>
        <dbReference type="EMBL" id="CEK94386.1"/>
    </source>
</evidence>
<name>A0A0B7BPV4_9EUPU</name>
<keyword evidence="5" id="KW-0560">Oxidoreductase</keyword>
<dbReference type="SMART" id="SM00702">
    <property type="entry name" value="P4Hc"/>
    <property type="match status" value="1"/>
</dbReference>
<sequence>MIARLSKRVGAITNLCTLQYVPGETLSAEPFQVVNYGMGGYYSMHYDPFDEKTLNRSDMHVESSQGGNRLATFLIYLTDVERGGSTVFTNADVAVRPVKNMALFWYSYKPSGELDTDTLHAGCPVVVGHKWVTNKWMWLYGNTFTRRCGLTQDATQLDIDQHMMKGWWA</sequence>
<keyword evidence="3" id="KW-0847">Vitamin C</keyword>
<protein>
    <recommendedName>
        <fullName evidence="7">Fe2OG dioxygenase domain-containing protein</fullName>
    </recommendedName>
</protein>
<proteinExistence type="predicted"/>
<evidence type="ECO:0000256" key="4">
    <source>
        <dbReference type="ARBA" id="ARBA00022964"/>
    </source>
</evidence>
<dbReference type="GO" id="GO:0004656">
    <property type="term" value="F:procollagen-proline 4-dioxygenase activity"/>
    <property type="evidence" value="ECO:0007669"/>
    <property type="project" value="TreeGrafter"/>
</dbReference>